<evidence type="ECO:0000313" key="2">
    <source>
        <dbReference type="Proteomes" id="UP000789570"/>
    </source>
</evidence>
<comment type="caution">
    <text evidence="1">The sequence shown here is derived from an EMBL/GenBank/DDBJ whole genome shotgun (WGS) entry which is preliminary data.</text>
</comment>
<keyword evidence="2" id="KW-1185">Reference proteome</keyword>
<evidence type="ECO:0000313" key="1">
    <source>
        <dbReference type="EMBL" id="CAG8450726.1"/>
    </source>
</evidence>
<dbReference type="Proteomes" id="UP000789570">
    <property type="component" value="Unassembled WGS sequence"/>
</dbReference>
<organism evidence="1 2">
    <name type="scientific">Funneliformis caledonium</name>
    <dbReference type="NCBI Taxonomy" id="1117310"/>
    <lineage>
        <taxon>Eukaryota</taxon>
        <taxon>Fungi</taxon>
        <taxon>Fungi incertae sedis</taxon>
        <taxon>Mucoromycota</taxon>
        <taxon>Glomeromycotina</taxon>
        <taxon>Glomeromycetes</taxon>
        <taxon>Glomerales</taxon>
        <taxon>Glomeraceae</taxon>
        <taxon>Funneliformis</taxon>
    </lineage>
</organism>
<dbReference type="EMBL" id="CAJVPQ010000147">
    <property type="protein sequence ID" value="CAG8450726.1"/>
    <property type="molecule type" value="Genomic_DNA"/>
</dbReference>
<accession>A0A9N8VBN8</accession>
<name>A0A9N8VBN8_9GLOM</name>
<proteinExistence type="predicted"/>
<gene>
    <name evidence="1" type="ORF">FCALED_LOCUS1212</name>
</gene>
<dbReference type="AlphaFoldDB" id="A0A9N8VBN8"/>
<reference evidence="1" key="1">
    <citation type="submission" date="2021-06" db="EMBL/GenBank/DDBJ databases">
        <authorList>
            <person name="Kallberg Y."/>
            <person name="Tangrot J."/>
            <person name="Rosling A."/>
        </authorList>
    </citation>
    <scope>NUCLEOTIDE SEQUENCE</scope>
    <source>
        <strain evidence="1">UK204</strain>
    </source>
</reference>
<sequence>MYKLITLRSFARQISSSIHTDKSEQKYINKSNYMSDRFYAENKYNIYFAIT</sequence>
<protein>
    <submittedName>
        <fullName evidence="1">11240_t:CDS:1</fullName>
    </submittedName>
</protein>